<dbReference type="EMBL" id="JACGCI010000085">
    <property type="protein sequence ID" value="KAF6747033.1"/>
    <property type="molecule type" value="Genomic_DNA"/>
</dbReference>
<sequence>MALLLLPSSASAESNPAPQLPAFSQQDFHTLQLHMYDNVQHPALVDQHDAQPWAPSAPLSTFASQRDRCASRRPPFKLAQVQHLSDPTQSRTRPHPWLNLGQRLTSMHSLRP</sequence>
<organism evidence="2 3">
    <name type="scientific">Ephemerocybe angulata</name>
    <dbReference type="NCBI Taxonomy" id="980116"/>
    <lineage>
        <taxon>Eukaryota</taxon>
        <taxon>Fungi</taxon>
        <taxon>Dikarya</taxon>
        <taxon>Basidiomycota</taxon>
        <taxon>Agaricomycotina</taxon>
        <taxon>Agaricomycetes</taxon>
        <taxon>Agaricomycetidae</taxon>
        <taxon>Agaricales</taxon>
        <taxon>Agaricineae</taxon>
        <taxon>Psathyrellaceae</taxon>
        <taxon>Ephemerocybe</taxon>
    </lineage>
</organism>
<name>A0A8H6LWY2_9AGAR</name>
<reference evidence="2 3" key="1">
    <citation type="submission" date="2020-07" db="EMBL/GenBank/DDBJ databases">
        <title>Comparative genomics of pyrophilous fungi reveals a link between fire events and developmental genes.</title>
        <authorList>
            <consortium name="DOE Joint Genome Institute"/>
            <person name="Steindorff A.S."/>
            <person name="Carver A."/>
            <person name="Calhoun S."/>
            <person name="Stillman K."/>
            <person name="Liu H."/>
            <person name="Lipzen A."/>
            <person name="Pangilinan J."/>
            <person name="Labutti K."/>
            <person name="Bruns T.D."/>
            <person name="Grigoriev I.V."/>
        </authorList>
    </citation>
    <scope>NUCLEOTIDE SEQUENCE [LARGE SCALE GENOMIC DNA]</scope>
    <source>
        <strain evidence="2 3">CBS 144469</strain>
    </source>
</reference>
<accession>A0A8H6LWY2</accession>
<gene>
    <name evidence="2" type="ORF">DFP72DRAFT_1075676</name>
</gene>
<proteinExistence type="predicted"/>
<dbReference type="Proteomes" id="UP000521943">
    <property type="component" value="Unassembled WGS sequence"/>
</dbReference>
<feature type="compositionally biased region" description="Polar residues" evidence="1">
    <location>
        <begin position="82"/>
        <end position="91"/>
    </location>
</feature>
<protein>
    <submittedName>
        <fullName evidence="2">Uncharacterized protein</fullName>
    </submittedName>
</protein>
<feature type="region of interest" description="Disordered" evidence="1">
    <location>
        <begin position="76"/>
        <end position="112"/>
    </location>
</feature>
<keyword evidence="3" id="KW-1185">Reference proteome</keyword>
<dbReference type="AlphaFoldDB" id="A0A8H6LWY2"/>
<evidence type="ECO:0000313" key="2">
    <source>
        <dbReference type="EMBL" id="KAF6747033.1"/>
    </source>
</evidence>
<comment type="caution">
    <text evidence="2">The sequence shown here is derived from an EMBL/GenBank/DDBJ whole genome shotgun (WGS) entry which is preliminary data.</text>
</comment>
<feature type="compositionally biased region" description="Low complexity" evidence="1">
    <location>
        <begin position="1"/>
        <end position="17"/>
    </location>
</feature>
<feature type="compositionally biased region" description="Polar residues" evidence="1">
    <location>
        <begin position="102"/>
        <end position="112"/>
    </location>
</feature>
<feature type="region of interest" description="Disordered" evidence="1">
    <location>
        <begin position="1"/>
        <end position="23"/>
    </location>
</feature>
<evidence type="ECO:0000313" key="3">
    <source>
        <dbReference type="Proteomes" id="UP000521943"/>
    </source>
</evidence>
<evidence type="ECO:0000256" key="1">
    <source>
        <dbReference type="SAM" id="MobiDB-lite"/>
    </source>
</evidence>